<dbReference type="InterPro" id="IPR016024">
    <property type="entry name" value="ARM-type_fold"/>
</dbReference>
<gene>
    <name evidence="3" type="ORF">GBAR_LOCUS21167</name>
</gene>
<accession>A0AA35SXE5</accession>
<protein>
    <submittedName>
        <fullName evidence="3">Uncharacterized protein</fullName>
    </submittedName>
</protein>
<evidence type="ECO:0000256" key="1">
    <source>
        <dbReference type="ARBA" id="ARBA00022737"/>
    </source>
</evidence>
<dbReference type="EMBL" id="CASHTH010002966">
    <property type="protein sequence ID" value="CAI8037890.1"/>
    <property type="molecule type" value="Genomic_DNA"/>
</dbReference>
<evidence type="ECO:0000256" key="2">
    <source>
        <dbReference type="PROSITE-ProRule" id="PRU00103"/>
    </source>
</evidence>
<organism evidence="3 4">
    <name type="scientific">Geodia barretti</name>
    <name type="common">Barrett's horny sponge</name>
    <dbReference type="NCBI Taxonomy" id="519541"/>
    <lineage>
        <taxon>Eukaryota</taxon>
        <taxon>Metazoa</taxon>
        <taxon>Porifera</taxon>
        <taxon>Demospongiae</taxon>
        <taxon>Heteroscleromorpha</taxon>
        <taxon>Tetractinellida</taxon>
        <taxon>Astrophorina</taxon>
        <taxon>Geodiidae</taxon>
        <taxon>Geodia</taxon>
    </lineage>
</organism>
<comment type="caution">
    <text evidence="3">The sequence shown here is derived from an EMBL/GenBank/DDBJ whole genome shotgun (WGS) entry which is preliminary data.</text>
</comment>
<keyword evidence="1" id="KW-0677">Repeat</keyword>
<sequence length="374" mass="41759">MKGVQLVEKYIAQVVEFYISQTEAANHAVREAACACIAELGTKVSPGVLGPHIPDLVKVLLQCFRDDSWLVRDEPAACLAHVGTSCRRFPEECPTSLSQLLPLFFSSLEDSHASVRQGAASSLSTLVIRLWYKQLSEVEETVMSVLKREYLWLPPSLSLTPGTRFYILLLYHIHTHPGLDPRPAVFGVVQRLNDIPLDDPTHTDQQMYSCGSLAPKMRRGGCMDTHFQRPAEPWEKTEGCIHLLAELSQQKGMGDKVSSLLPALGEVARHHGYRQHLSLLETLLHRLPHLARGLGKRPFKRHLELFIDTIFYGAASDSALVKAAAADCLTLLSQYLGHVILRGRIEQHSPQHLAVLIPLLPANLLNNLDYMYFV</sequence>
<proteinExistence type="predicted"/>
<dbReference type="Pfam" id="PF02985">
    <property type="entry name" value="HEAT"/>
    <property type="match status" value="1"/>
</dbReference>
<dbReference type="InterPro" id="IPR021133">
    <property type="entry name" value="HEAT_type_2"/>
</dbReference>
<keyword evidence="4" id="KW-1185">Reference proteome</keyword>
<name>A0AA35SXE5_GEOBA</name>
<dbReference type="InterPro" id="IPR000357">
    <property type="entry name" value="HEAT"/>
</dbReference>
<dbReference type="PROSITE" id="PS50077">
    <property type="entry name" value="HEAT_REPEAT"/>
    <property type="match status" value="1"/>
</dbReference>
<dbReference type="InterPro" id="IPR011989">
    <property type="entry name" value="ARM-like"/>
</dbReference>
<evidence type="ECO:0000313" key="3">
    <source>
        <dbReference type="EMBL" id="CAI8037890.1"/>
    </source>
</evidence>
<dbReference type="SUPFAM" id="SSF48371">
    <property type="entry name" value="ARM repeat"/>
    <property type="match status" value="1"/>
</dbReference>
<dbReference type="Proteomes" id="UP001174909">
    <property type="component" value="Unassembled WGS sequence"/>
</dbReference>
<dbReference type="Gene3D" id="1.25.10.10">
    <property type="entry name" value="Leucine-rich Repeat Variant"/>
    <property type="match status" value="1"/>
</dbReference>
<feature type="repeat" description="HEAT" evidence="2">
    <location>
        <begin position="100"/>
        <end position="137"/>
    </location>
</feature>
<dbReference type="AlphaFoldDB" id="A0AA35SXE5"/>
<reference evidence="3" key="1">
    <citation type="submission" date="2023-03" db="EMBL/GenBank/DDBJ databases">
        <authorList>
            <person name="Steffen K."/>
            <person name="Cardenas P."/>
        </authorList>
    </citation>
    <scope>NUCLEOTIDE SEQUENCE</scope>
</reference>
<evidence type="ECO:0000313" key="4">
    <source>
        <dbReference type="Proteomes" id="UP001174909"/>
    </source>
</evidence>